<name>A0A0F7L961_9VIRU</name>
<proteinExistence type="predicted"/>
<sequence>MFLVFLLNRFLEQGVRQTRLPPTPLLALWMLGLFQSGSFLMHQHSMLIDHRFLF</sequence>
<accession>A0A0F7L961</accession>
<protein>
    <submittedName>
        <fullName evidence="1">Uncharacterized protein</fullName>
    </submittedName>
</protein>
<reference evidence="1" key="1">
    <citation type="journal article" date="2015" name="Front. Microbiol.">
        <title>Combining genomic sequencing methods to explore viral diversity and reveal potential virus-host interactions.</title>
        <authorList>
            <person name="Chow C.E."/>
            <person name="Winget D.M."/>
            <person name="White R.A.III."/>
            <person name="Hallam S.J."/>
            <person name="Suttle C.A."/>
        </authorList>
    </citation>
    <scope>NUCLEOTIDE SEQUENCE</scope>
    <source>
        <strain evidence="1">Oxic1_5</strain>
    </source>
</reference>
<evidence type="ECO:0000313" key="1">
    <source>
        <dbReference type="EMBL" id="AKH47932.1"/>
    </source>
</evidence>
<dbReference type="EMBL" id="KR029600">
    <property type="protein sequence ID" value="AKH47932.1"/>
    <property type="molecule type" value="Genomic_DNA"/>
</dbReference>
<reference evidence="1" key="2">
    <citation type="submission" date="2015-03" db="EMBL/GenBank/DDBJ databases">
        <authorList>
            <person name="Chow C.-E.T."/>
            <person name="Winget D.M."/>
            <person name="White R.A.III."/>
            <person name="Hallam S.J."/>
            <person name="Suttle C.A."/>
        </authorList>
    </citation>
    <scope>NUCLEOTIDE SEQUENCE</scope>
    <source>
        <strain evidence="1">Oxic1_5</strain>
    </source>
</reference>
<organism evidence="1">
    <name type="scientific">uncultured marine virus</name>
    <dbReference type="NCBI Taxonomy" id="186617"/>
    <lineage>
        <taxon>Viruses</taxon>
        <taxon>environmental samples</taxon>
    </lineage>
</organism>